<accession>A0ABQ3S8Q3</accession>
<comment type="caution">
    <text evidence="2">The sequence shown here is derived from an EMBL/GenBank/DDBJ whole genome shotgun (WGS) entry which is preliminary data.</text>
</comment>
<evidence type="ECO:0000313" key="2">
    <source>
        <dbReference type="EMBL" id="GHI64513.1"/>
    </source>
</evidence>
<gene>
    <name evidence="2" type="ORF">Saso_61630</name>
</gene>
<dbReference type="Pfam" id="PF13701">
    <property type="entry name" value="DDE_Tnp_1_4"/>
    <property type="match status" value="1"/>
</dbReference>
<dbReference type="EMBL" id="BNEB01000005">
    <property type="protein sequence ID" value="GHI64513.1"/>
    <property type="molecule type" value="Genomic_DNA"/>
</dbReference>
<dbReference type="InterPro" id="IPR025668">
    <property type="entry name" value="Tnp_DDE_dom"/>
</dbReference>
<feature type="domain" description="Transposase DDE" evidence="1">
    <location>
        <begin position="1"/>
        <end position="151"/>
    </location>
</feature>
<proteinExistence type="predicted"/>
<evidence type="ECO:0000313" key="3">
    <source>
        <dbReference type="Proteomes" id="UP000649259"/>
    </source>
</evidence>
<sequence>MRLVVRKERPHPGAQLRFTDADSMRLTCFATNTKHVPIAALELRHRQRARAEDRIRAAHATGLRNPPLHDAAQNQIWLEIVQLALELLAWTPTLTLTGAARRWEPRRLRLRLFSAAAQLVTTGRHRILRLAQHWPFTDVITSALARLDALPNPG</sequence>
<name>A0ABQ3S8Q3_9ACTN</name>
<dbReference type="Proteomes" id="UP000649259">
    <property type="component" value="Unassembled WGS sequence"/>
</dbReference>
<reference evidence="3" key="1">
    <citation type="submission" date="2023-07" db="EMBL/GenBank/DDBJ databases">
        <title>Whole genome shotgun sequence of Streptomyces cacaoi subsp. asoensis NBRC 13813.</title>
        <authorList>
            <person name="Komaki H."/>
            <person name="Tamura T."/>
        </authorList>
    </citation>
    <scope>NUCLEOTIDE SEQUENCE [LARGE SCALE GENOMIC DNA]</scope>
    <source>
        <strain evidence="3">NBRC 13813</strain>
    </source>
</reference>
<organism evidence="2 3">
    <name type="scientific">Streptomyces asoensis</name>
    <dbReference type="NCBI Taxonomy" id="249586"/>
    <lineage>
        <taxon>Bacteria</taxon>
        <taxon>Bacillati</taxon>
        <taxon>Actinomycetota</taxon>
        <taxon>Actinomycetes</taxon>
        <taxon>Kitasatosporales</taxon>
        <taxon>Streptomycetaceae</taxon>
        <taxon>Streptomyces</taxon>
    </lineage>
</organism>
<protein>
    <recommendedName>
        <fullName evidence="1">Transposase DDE domain-containing protein</fullName>
    </recommendedName>
</protein>
<evidence type="ECO:0000259" key="1">
    <source>
        <dbReference type="Pfam" id="PF13701"/>
    </source>
</evidence>
<keyword evidence="3" id="KW-1185">Reference proteome</keyword>